<dbReference type="InterPro" id="IPR002938">
    <property type="entry name" value="FAD-bd"/>
</dbReference>
<comment type="similarity">
    <text evidence="1">Belongs to the flavin-dependent halogenase family.</text>
</comment>
<gene>
    <name evidence="6" type="ORF">S7711_00238</name>
</gene>
<evidence type="ECO:0000313" key="7">
    <source>
        <dbReference type="Proteomes" id="UP000028045"/>
    </source>
</evidence>
<dbReference type="AlphaFoldDB" id="A0A084B3W0"/>
<keyword evidence="4" id="KW-0560">Oxidoreductase</keyword>
<dbReference type="Pfam" id="PF01494">
    <property type="entry name" value="FAD_binding_3"/>
    <property type="match status" value="1"/>
</dbReference>
<evidence type="ECO:0000256" key="2">
    <source>
        <dbReference type="ARBA" id="ARBA00022630"/>
    </source>
</evidence>
<dbReference type="Gene3D" id="3.50.50.60">
    <property type="entry name" value="FAD/NAD(P)-binding domain"/>
    <property type="match status" value="1"/>
</dbReference>
<keyword evidence="7" id="KW-1185">Reference proteome</keyword>
<accession>A0A084B3W0</accession>
<dbReference type="HOGENOM" id="CLU_024648_4_2_1"/>
<dbReference type="Proteomes" id="UP000028045">
    <property type="component" value="Unassembled WGS sequence"/>
</dbReference>
<evidence type="ECO:0000313" key="6">
    <source>
        <dbReference type="EMBL" id="KEY72239.1"/>
    </source>
</evidence>
<dbReference type="SUPFAM" id="SSF51905">
    <property type="entry name" value="FAD/NAD(P)-binding domain"/>
    <property type="match status" value="1"/>
</dbReference>
<dbReference type="GO" id="GO:0016491">
    <property type="term" value="F:oxidoreductase activity"/>
    <property type="evidence" value="ECO:0007669"/>
    <property type="project" value="UniProtKB-KW"/>
</dbReference>
<feature type="non-terminal residue" evidence="6">
    <location>
        <position position="1"/>
    </location>
</feature>
<evidence type="ECO:0000256" key="4">
    <source>
        <dbReference type="ARBA" id="ARBA00023002"/>
    </source>
</evidence>
<name>A0A084B3W0_STACB</name>
<dbReference type="OrthoDB" id="3340390at2759"/>
<dbReference type="PANTHER" id="PTHR43747:SF5">
    <property type="entry name" value="FAD-BINDING DOMAIN-CONTAINING PROTEIN"/>
    <property type="match status" value="1"/>
</dbReference>
<reference evidence="6 7" key="1">
    <citation type="journal article" date="2014" name="BMC Genomics">
        <title>Comparative genome sequencing reveals chemotype-specific gene clusters in the toxigenic black mold Stachybotrys.</title>
        <authorList>
            <person name="Semeiks J."/>
            <person name="Borek D."/>
            <person name="Otwinowski Z."/>
            <person name="Grishin N.V."/>
        </authorList>
    </citation>
    <scope>NUCLEOTIDE SEQUENCE [LARGE SCALE GENOMIC DNA]</scope>
    <source>
        <strain evidence="7">CBS 109288 / IBT 7711</strain>
    </source>
</reference>
<evidence type="ECO:0000259" key="5">
    <source>
        <dbReference type="Pfam" id="PF01494"/>
    </source>
</evidence>
<keyword evidence="2" id="KW-0285">Flavoprotein</keyword>
<dbReference type="InterPro" id="IPR050816">
    <property type="entry name" value="Flavin-dep_Halogenase_NPB"/>
</dbReference>
<proteinExistence type="inferred from homology"/>
<feature type="domain" description="FAD-binding" evidence="5">
    <location>
        <begin position="46"/>
        <end position="390"/>
    </location>
</feature>
<sequence length="587" mass="63722">FCTVPAPKPVGITYLDPASGFGLCHGKSPSKARTLAPEIMSIPDSCAVLVVGGGPGGSYAASALAREGVNVVVLEADHFPRYHIGESMLASIRHFLRFIDLEKTFDSYGFCKKVGAAFKLNNKREGYTDFIAANGPNGYSWNVIRSEADKLMLEHAEKSGAFTFQGVKVESLQFVPDDSLAEDDTVCNPGRAISASWSRKEDGATGTIKFDYIIDASGRNGIISTQYLKNRKFNQALKNVANWGYWKGAKTYSPGTPREGSPVFEALTDQSGWCWAIPLHDNTLSVGVVMRQDLSLARKKSLGSPSMVEFYKDCITLSPDIHARLADAELVSNIKAASDWSYSASTYAGPNFRLVGDAGCFIDPYFSSGVHLALASGLSAALTIQAARRGDCNELDAAKWHSAKVAESYSRFLLVVMTALKQIRKGDEPVLSDFDEDGFDRAFGFFKPIIQGLADADVGGKLTQGLISKSVDFCFHAFQEITPDVRQAVLDKLDSVKSDPGVETKQDLEKLSEDELAILRTIRARQMLRTEDTMNITSFASDVIEGYAPRLVCGSLGLSGMESRTAAPSNAETLFDSGIEMLDENKS</sequence>
<dbReference type="PRINTS" id="PR00420">
    <property type="entry name" value="RNGMNOXGNASE"/>
</dbReference>
<dbReference type="InterPro" id="IPR036188">
    <property type="entry name" value="FAD/NAD-bd_sf"/>
</dbReference>
<dbReference type="EMBL" id="KL648097">
    <property type="protein sequence ID" value="KEY72239.1"/>
    <property type="molecule type" value="Genomic_DNA"/>
</dbReference>
<dbReference type="PANTHER" id="PTHR43747">
    <property type="entry name" value="FAD-BINDING PROTEIN"/>
    <property type="match status" value="1"/>
</dbReference>
<evidence type="ECO:0000256" key="1">
    <source>
        <dbReference type="ARBA" id="ARBA00005706"/>
    </source>
</evidence>
<protein>
    <recommendedName>
        <fullName evidence="5">FAD-binding domain-containing protein</fullName>
    </recommendedName>
</protein>
<evidence type="ECO:0000256" key="3">
    <source>
        <dbReference type="ARBA" id="ARBA00022827"/>
    </source>
</evidence>
<keyword evidence="3" id="KW-0274">FAD</keyword>
<dbReference type="GO" id="GO:0071949">
    <property type="term" value="F:FAD binding"/>
    <property type="evidence" value="ECO:0007669"/>
    <property type="project" value="InterPro"/>
</dbReference>
<organism evidence="6 7">
    <name type="scientific">Stachybotrys chartarum (strain CBS 109288 / IBT 7711)</name>
    <name type="common">Toxic black mold</name>
    <name type="synonym">Stilbospora chartarum</name>
    <dbReference type="NCBI Taxonomy" id="1280523"/>
    <lineage>
        <taxon>Eukaryota</taxon>
        <taxon>Fungi</taxon>
        <taxon>Dikarya</taxon>
        <taxon>Ascomycota</taxon>
        <taxon>Pezizomycotina</taxon>
        <taxon>Sordariomycetes</taxon>
        <taxon>Hypocreomycetidae</taxon>
        <taxon>Hypocreales</taxon>
        <taxon>Stachybotryaceae</taxon>
        <taxon>Stachybotrys</taxon>
    </lineage>
</organism>